<keyword evidence="1" id="KW-0175">Coiled coil</keyword>
<organism evidence="5">
    <name type="scientific">Arion vulgaris</name>
    <dbReference type="NCBI Taxonomy" id="1028688"/>
    <lineage>
        <taxon>Eukaryota</taxon>
        <taxon>Metazoa</taxon>
        <taxon>Spiralia</taxon>
        <taxon>Lophotrochozoa</taxon>
        <taxon>Mollusca</taxon>
        <taxon>Gastropoda</taxon>
        <taxon>Heterobranchia</taxon>
        <taxon>Euthyneura</taxon>
        <taxon>Panpulmonata</taxon>
        <taxon>Eupulmonata</taxon>
        <taxon>Stylommatophora</taxon>
        <taxon>Helicina</taxon>
        <taxon>Arionoidea</taxon>
        <taxon>Arionidae</taxon>
        <taxon>Arion</taxon>
    </lineage>
</organism>
<accession>A0A0B7BS58</accession>
<dbReference type="InterPro" id="IPR055310">
    <property type="entry name" value="CEP112"/>
</dbReference>
<feature type="coiled-coil region" evidence="1">
    <location>
        <begin position="291"/>
        <end position="322"/>
    </location>
</feature>
<evidence type="ECO:0000256" key="2">
    <source>
        <dbReference type="SAM" id="MobiDB-lite"/>
    </source>
</evidence>
<dbReference type="Pfam" id="PF14846">
    <property type="entry name" value="DUF4485"/>
    <property type="match status" value="1"/>
</dbReference>
<proteinExistence type="predicted"/>
<dbReference type="EMBL" id="HACG01048095">
    <property type="protein sequence ID" value="CEK94960.1"/>
    <property type="molecule type" value="Transcribed_RNA"/>
</dbReference>
<dbReference type="EMBL" id="HACG01048094">
    <property type="protein sequence ID" value="CEK94959.1"/>
    <property type="molecule type" value="Transcribed_RNA"/>
</dbReference>
<feature type="compositionally biased region" description="Polar residues" evidence="2">
    <location>
        <begin position="222"/>
        <end position="240"/>
    </location>
</feature>
<name>A0A0B7BS58_9EUPU</name>
<evidence type="ECO:0000259" key="3">
    <source>
        <dbReference type="Pfam" id="PF14846"/>
    </source>
</evidence>
<evidence type="ECO:0000313" key="4">
    <source>
        <dbReference type="EMBL" id="CEK94959.1"/>
    </source>
</evidence>
<feature type="region of interest" description="Disordered" evidence="2">
    <location>
        <begin position="189"/>
        <end position="258"/>
    </location>
</feature>
<dbReference type="PANTHER" id="PTHR18871">
    <property type="entry name" value="CENTROSOMAL PROTEIN OF 112 KDA"/>
    <property type="match status" value="1"/>
</dbReference>
<feature type="non-terminal residue" evidence="5">
    <location>
        <position position="322"/>
    </location>
</feature>
<reference evidence="5" key="1">
    <citation type="submission" date="2014-12" db="EMBL/GenBank/DDBJ databases">
        <title>Insight into the proteome of Arion vulgaris.</title>
        <authorList>
            <person name="Aradska J."/>
            <person name="Bulat T."/>
            <person name="Smidak R."/>
            <person name="Sarate P."/>
            <person name="Gangsoo J."/>
            <person name="Sialana F."/>
            <person name="Bilban M."/>
            <person name="Lubec G."/>
        </authorList>
    </citation>
    <scope>NUCLEOTIDE SEQUENCE</scope>
    <source>
        <tissue evidence="5">Skin</tissue>
    </source>
</reference>
<protein>
    <recommendedName>
        <fullName evidence="3">DUF4485 domain-containing protein</fullName>
    </recommendedName>
</protein>
<evidence type="ECO:0000313" key="5">
    <source>
        <dbReference type="EMBL" id="CEK94960.1"/>
    </source>
</evidence>
<gene>
    <name evidence="5" type="primary">ORF204714</name>
    <name evidence="4" type="synonym">ORF204709</name>
</gene>
<sequence length="322" mass="37029">MENNNEVGFQLEREFDKYLADMKPYVLKLPLKSERQKCAVWIKKLCEPIGSGTAARRTRCLYAQLMLKMLKKGSLHSPFDEKPEGGPLKPLPSYMVEMIPNLVDDNLGDTVGSSMFPTYLGNPAATSTWVSSVGELLDRPHSSMGLTLEKDPTLSPIRNSEHTRSRGYSVDDMSVEMKWSPSLLHRPPNVHHLLSGEREKRQLPDVKLKEARDEDRLRETNNNDMDWSKPLTSSQASSYSLPKGTTFYDESSYQKPTDREIEIRSKMIEANFHKEKLKLQQKHDGDVQKILDRKNMEIEDMKNHYKAKSKEMEETIAKLDRK</sequence>
<feature type="region of interest" description="Disordered" evidence="2">
    <location>
        <begin position="143"/>
        <end position="168"/>
    </location>
</feature>
<feature type="domain" description="DUF4485" evidence="3">
    <location>
        <begin position="11"/>
        <end position="94"/>
    </location>
</feature>
<dbReference type="AlphaFoldDB" id="A0A0B7BS58"/>
<dbReference type="PANTHER" id="PTHR18871:SF2">
    <property type="entry name" value="CENTROSOMAL PROTEIN OF 112 KDA"/>
    <property type="match status" value="1"/>
</dbReference>
<dbReference type="InterPro" id="IPR027831">
    <property type="entry name" value="DUF4485"/>
</dbReference>
<evidence type="ECO:0000256" key="1">
    <source>
        <dbReference type="SAM" id="Coils"/>
    </source>
</evidence>
<feature type="compositionally biased region" description="Basic and acidic residues" evidence="2">
    <location>
        <begin position="194"/>
        <end position="221"/>
    </location>
</feature>